<dbReference type="Proteomes" id="UP000003527">
    <property type="component" value="Unassembled WGS sequence"/>
</dbReference>
<organism evidence="1 2">
    <name type="scientific">Oribacterium asaccharolyticum ACB7</name>
    <dbReference type="NCBI Taxonomy" id="796944"/>
    <lineage>
        <taxon>Bacteria</taxon>
        <taxon>Bacillati</taxon>
        <taxon>Bacillota</taxon>
        <taxon>Clostridia</taxon>
        <taxon>Lachnospirales</taxon>
        <taxon>Lachnospiraceae</taxon>
        <taxon>Oribacterium</taxon>
    </lineage>
</organism>
<dbReference type="EMBL" id="AFZD01000002">
    <property type="protein sequence ID" value="EHL14400.1"/>
    <property type="molecule type" value="Genomic_DNA"/>
</dbReference>
<keyword evidence="2" id="KW-1185">Reference proteome</keyword>
<gene>
    <name evidence="1" type="ORF">HMPREF9624_01580</name>
</gene>
<name>G9WR64_9FIRM</name>
<evidence type="ECO:0000313" key="2">
    <source>
        <dbReference type="Proteomes" id="UP000003527"/>
    </source>
</evidence>
<comment type="caution">
    <text evidence="1">The sequence shown here is derived from an EMBL/GenBank/DDBJ whole genome shotgun (WGS) entry which is preliminary data.</text>
</comment>
<proteinExistence type="predicted"/>
<dbReference type="AlphaFoldDB" id="G9WR64"/>
<dbReference type="HOGENOM" id="CLU_3082484_0_0_9"/>
<accession>G9WR64</accession>
<reference evidence="1 2" key="1">
    <citation type="submission" date="2011-08" db="EMBL/GenBank/DDBJ databases">
        <title>The Genome Sequence of Oribacterium sp. ACB7.</title>
        <authorList>
            <consortium name="The Broad Institute Genome Sequencing Platform"/>
            <person name="Earl A."/>
            <person name="Ward D."/>
            <person name="Feldgarden M."/>
            <person name="Gevers D."/>
            <person name="Sizova M."/>
            <person name="Hazen A."/>
            <person name="Epstein S."/>
            <person name="Young S.K."/>
            <person name="Zeng Q."/>
            <person name="Gargeya S."/>
            <person name="Fitzgerald M."/>
            <person name="Haas B."/>
            <person name="Abouelleil A."/>
            <person name="Alvarado L."/>
            <person name="Arachchi H.M."/>
            <person name="Berlin A."/>
            <person name="Brown A."/>
            <person name="Chapman S.B."/>
            <person name="Chen Z."/>
            <person name="Dunbar C."/>
            <person name="Freedman E."/>
            <person name="Gearin G."/>
            <person name="Gellesch M."/>
            <person name="Goldberg J."/>
            <person name="Griggs A."/>
            <person name="Gujja S."/>
            <person name="Heiman D."/>
            <person name="Howarth C."/>
            <person name="Larson L."/>
            <person name="Lui A."/>
            <person name="MacDonald P.J.P."/>
            <person name="Montmayeur A."/>
            <person name="Murphy C."/>
            <person name="Neiman D."/>
            <person name="Pearson M."/>
            <person name="Priest M."/>
            <person name="Roberts A."/>
            <person name="Saif S."/>
            <person name="Shea T."/>
            <person name="Shenoy N."/>
            <person name="Sisk P."/>
            <person name="Stolte C."/>
            <person name="Sykes S."/>
            <person name="Wortman J."/>
            <person name="Nusbaum C."/>
            <person name="Birren B."/>
        </authorList>
    </citation>
    <scope>NUCLEOTIDE SEQUENCE [LARGE SCALE GENOMIC DNA]</scope>
    <source>
        <strain evidence="1 2">ACB7</strain>
    </source>
</reference>
<protein>
    <submittedName>
        <fullName evidence="1">Uncharacterized protein</fullName>
    </submittedName>
</protein>
<evidence type="ECO:0000313" key="1">
    <source>
        <dbReference type="EMBL" id="EHL14400.1"/>
    </source>
</evidence>
<sequence>MHSPEPLSSSEILNVMPTDKSIARLYKNVNEKQKLEKSLYIWDDTIVWSDLH</sequence>
<dbReference type="PATRIC" id="fig|796944.3.peg.78"/>